<dbReference type="PANTHER" id="PTHR30109">
    <property type="entry name" value="HYDROXYLAMINE REDUCTASE"/>
    <property type="match status" value="1"/>
</dbReference>
<keyword evidence="7" id="KW-1185">Reference proteome</keyword>
<dbReference type="Proteomes" id="UP000001449">
    <property type="component" value="Chromosome 3"/>
</dbReference>
<evidence type="ECO:0000313" key="6">
    <source>
        <dbReference type="EMBL" id="EED93858.1"/>
    </source>
</evidence>
<sequence>MFCRQCEQTQDHVACRTVGICGKTAETSSMQDTLIHTVKSISLWCVAAREAGATAEEMYDANWWTLRSTFSTLTNVNFDEERIAEFVQEGQRIKRDLEALIDKKGGKAPTGDVANVDLSNMTVAEMEDFGYTVSIPNLKEAMGNDDCFSLVEIGTYGSKGVCAYAAHCHQLGSMDEDVMSGIHEVFAKLASNEADMNGLLANVLRVGELNGKVLAMLDEAHASNFGAPEPTQVKVTATEGKCILVSGHDLVDLAELLKQTEGTGINVYTHGEMLPAHSYPGLKKYPHLVGNYGTAWQNQKFEFAGFPGPIIVTTNCIVEPRRMYKDRIYSINEVGVAGVKHLPNRDFSQVIEQAQSCKGFAKTIDPAEHHLVGFNHRAVLPLAGEVIDAVQKGIISRIFLIGGCDGSQFDRNYFTELAEELPDDTLILTLGCAKNRFIHSKKLLDQTLANGMPRIMDMGQCNDSYSAIVVATELAKALDCSVNELPLSLCLSHLEQKAAAVLLTLLQMGVKNIRLGPSLPAYITPNVLGVLVENYNLMPTGEVHEDIKNMMAGQ</sequence>
<reference evidence="6 7" key="2">
    <citation type="journal article" date="2008" name="Nature">
        <title>The Phaeodactylum genome reveals the evolutionary history of diatom genomes.</title>
        <authorList>
            <person name="Bowler C."/>
            <person name="Allen A.E."/>
            <person name="Badger J.H."/>
            <person name="Grimwood J."/>
            <person name="Jabbari K."/>
            <person name="Kuo A."/>
            <person name="Maheswari U."/>
            <person name="Martens C."/>
            <person name="Maumus F."/>
            <person name="Otillar R.P."/>
            <person name="Rayko E."/>
            <person name="Salamov A."/>
            <person name="Vandepoele K."/>
            <person name="Beszteri B."/>
            <person name="Gruber A."/>
            <person name="Heijde M."/>
            <person name="Katinka M."/>
            <person name="Mock T."/>
            <person name="Valentin K."/>
            <person name="Verret F."/>
            <person name="Berges J.A."/>
            <person name="Brownlee C."/>
            <person name="Cadoret J.P."/>
            <person name="Chiovitti A."/>
            <person name="Choi C.J."/>
            <person name="Coesel S."/>
            <person name="De Martino A."/>
            <person name="Detter J.C."/>
            <person name="Durkin C."/>
            <person name="Falciatore A."/>
            <person name="Fournet J."/>
            <person name="Haruta M."/>
            <person name="Huysman M.J."/>
            <person name="Jenkins B.D."/>
            <person name="Jiroutova K."/>
            <person name="Jorgensen R.E."/>
            <person name="Joubert Y."/>
            <person name="Kaplan A."/>
            <person name="Kroger N."/>
            <person name="Kroth P.G."/>
            <person name="La Roche J."/>
            <person name="Lindquist E."/>
            <person name="Lommer M."/>
            <person name="Martin-Jezequel V."/>
            <person name="Lopez P.J."/>
            <person name="Lucas S."/>
            <person name="Mangogna M."/>
            <person name="McGinnis K."/>
            <person name="Medlin L.K."/>
            <person name="Montsant A."/>
            <person name="Oudot-Le Secq M.P."/>
            <person name="Napoli C."/>
            <person name="Obornik M."/>
            <person name="Parker M.S."/>
            <person name="Petit J.L."/>
            <person name="Porcel B.M."/>
            <person name="Poulsen N."/>
            <person name="Robison M."/>
            <person name="Rychlewski L."/>
            <person name="Rynearson T.A."/>
            <person name="Schmutz J."/>
            <person name="Shapiro H."/>
            <person name="Siaut M."/>
            <person name="Stanley M."/>
            <person name="Sussman M.R."/>
            <person name="Taylor A.R."/>
            <person name="Vardi A."/>
            <person name="von Dassow P."/>
            <person name="Vyverman W."/>
            <person name="Willis A."/>
            <person name="Wyrwicz L.S."/>
            <person name="Rokhsar D.S."/>
            <person name="Weissenbach J."/>
            <person name="Armbrust E.V."/>
            <person name="Green B.R."/>
            <person name="Van de Peer Y."/>
            <person name="Grigoriev I.V."/>
        </authorList>
    </citation>
    <scope>NUCLEOTIDE SEQUENCE [LARGE SCALE GENOMIC DNA]</scope>
    <source>
        <strain evidence="6 7">CCMP1335</strain>
    </source>
</reference>
<dbReference type="GO" id="GO:0005737">
    <property type="term" value="C:cytoplasm"/>
    <property type="evidence" value="ECO:0007669"/>
    <property type="project" value="InterPro"/>
</dbReference>
<keyword evidence="4" id="KW-0408">Iron</keyword>
<dbReference type="GO" id="GO:0042542">
    <property type="term" value="P:response to hydrogen peroxide"/>
    <property type="evidence" value="ECO:0000318"/>
    <property type="project" value="GO_Central"/>
</dbReference>
<accession>B8BYB2</accession>
<dbReference type="Gene3D" id="1.20.1270.20">
    <property type="match status" value="2"/>
</dbReference>
<gene>
    <name evidence="6" type="ORF">THAPSDRAFT_32716</name>
</gene>
<dbReference type="InterPro" id="IPR016100">
    <property type="entry name" value="Prismane_a-bundle"/>
</dbReference>
<dbReference type="Gene3D" id="3.40.50.2030">
    <property type="match status" value="2"/>
</dbReference>
<organism evidence="6 7">
    <name type="scientific">Thalassiosira pseudonana</name>
    <name type="common">Marine diatom</name>
    <name type="synonym">Cyclotella nana</name>
    <dbReference type="NCBI Taxonomy" id="35128"/>
    <lineage>
        <taxon>Eukaryota</taxon>
        <taxon>Sar</taxon>
        <taxon>Stramenopiles</taxon>
        <taxon>Ochrophyta</taxon>
        <taxon>Bacillariophyta</taxon>
        <taxon>Coscinodiscophyceae</taxon>
        <taxon>Thalassiosirophycidae</taxon>
        <taxon>Thalassiosirales</taxon>
        <taxon>Thalassiosiraceae</taxon>
        <taxon>Thalassiosira</taxon>
    </lineage>
</organism>
<evidence type="ECO:0000256" key="5">
    <source>
        <dbReference type="ARBA" id="ARBA00023014"/>
    </source>
</evidence>
<dbReference type="InterPro" id="IPR011254">
    <property type="entry name" value="Prismane-like_sf"/>
</dbReference>
<dbReference type="InterPro" id="IPR016099">
    <property type="entry name" value="Prismane-like_a/b-sand"/>
</dbReference>
<keyword evidence="3" id="KW-0560">Oxidoreductase</keyword>
<dbReference type="GeneID" id="7451278"/>
<dbReference type="PIRSF" id="PIRSF000076">
    <property type="entry name" value="HCP"/>
    <property type="match status" value="1"/>
</dbReference>
<dbReference type="NCBIfam" id="NF003658">
    <property type="entry name" value="PRK05290.1"/>
    <property type="match status" value="1"/>
</dbReference>
<dbReference type="AlphaFoldDB" id="B8BYB2"/>
<dbReference type="PaxDb" id="35128-Thaps32716"/>
<dbReference type="GO" id="GO:0050418">
    <property type="term" value="F:hydroxylamine reductase activity"/>
    <property type="evidence" value="ECO:0000318"/>
    <property type="project" value="GO_Central"/>
</dbReference>
<evidence type="ECO:0000256" key="2">
    <source>
        <dbReference type="ARBA" id="ARBA00022723"/>
    </source>
</evidence>
<dbReference type="FunFam" id="3.40.50.2030:FF:000002">
    <property type="entry name" value="Hydroxylamine reductase"/>
    <property type="match status" value="1"/>
</dbReference>
<dbReference type="PANTHER" id="PTHR30109:SF0">
    <property type="entry name" value="HYDROXYLAMINE REDUCTASE"/>
    <property type="match status" value="1"/>
</dbReference>
<dbReference type="eggNOG" id="ENOG502QQAR">
    <property type="taxonomic scope" value="Eukaryota"/>
</dbReference>
<evidence type="ECO:0008006" key="8">
    <source>
        <dbReference type="Google" id="ProtNLM"/>
    </source>
</evidence>
<dbReference type="GO" id="GO:0051536">
    <property type="term" value="F:iron-sulfur cluster binding"/>
    <property type="evidence" value="ECO:0007669"/>
    <property type="project" value="UniProtKB-KW"/>
</dbReference>
<proteinExistence type="inferred from homology"/>
<name>B8BYB2_THAPS</name>
<dbReference type="FunFam" id="1.20.1270.20:FF:000001">
    <property type="entry name" value="Hydroxylamine reductase"/>
    <property type="match status" value="1"/>
</dbReference>
<protein>
    <recommendedName>
        <fullName evidence="8">Hydroxylamine reductase</fullName>
    </recommendedName>
</protein>
<dbReference type="OMA" id="AYAQGMC"/>
<dbReference type="HAMAP" id="MF_00069">
    <property type="entry name" value="Hydroxylam_reduct"/>
    <property type="match status" value="1"/>
</dbReference>
<dbReference type="Pfam" id="PF03063">
    <property type="entry name" value="Prismane"/>
    <property type="match status" value="1"/>
</dbReference>
<dbReference type="EMBL" id="CM000640">
    <property type="protein sequence ID" value="EED93858.1"/>
    <property type="molecule type" value="Genomic_DNA"/>
</dbReference>
<dbReference type="HOGENOM" id="CLU_038344_2_0_1"/>
<dbReference type="STRING" id="35128.B8BYB2"/>
<dbReference type="GO" id="GO:0004601">
    <property type="term" value="F:peroxidase activity"/>
    <property type="evidence" value="ECO:0000318"/>
    <property type="project" value="GO_Central"/>
</dbReference>
<keyword evidence="5" id="KW-0411">Iron-sulfur</keyword>
<dbReference type="InterPro" id="IPR010048">
    <property type="entry name" value="Hydroxylam_reduct"/>
</dbReference>
<evidence type="ECO:0000256" key="3">
    <source>
        <dbReference type="ARBA" id="ARBA00023002"/>
    </source>
</evidence>
<evidence type="ECO:0000256" key="1">
    <source>
        <dbReference type="ARBA" id="ARBA00022490"/>
    </source>
</evidence>
<dbReference type="InterPro" id="IPR004137">
    <property type="entry name" value="HCP/CODH"/>
</dbReference>
<dbReference type="NCBIfam" id="TIGR01703">
    <property type="entry name" value="hybrid_clust"/>
    <property type="match status" value="1"/>
</dbReference>
<dbReference type="GO" id="GO:0046210">
    <property type="term" value="P:nitric oxide catabolic process"/>
    <property type="evidence" value="ECO:0000318"/>
    <property type="project" value="GO_Central"/>
</dbReference>
<evidence type="ECO:0000313" key="7">
    <source>
        <dbReference type="Proteomes" id="UP000001449"/>
    </source>
</evidence>
<dbReference type="InParanoid" id="B8BYB2"/>
<keyword evidence="2" id="KW-0479">Metal-binding</keyword>
<dbReference type="GO" id="GO:0046872">
    <property type="term" value="F:metal ion binding"/>
    <property type="evidence" value="ECO:0007669"/>
    <property type="project" value="UniProtKB-KW"/>
</dbReference>
<evidence type="ECO:0000256" key="4">
    <source>
        <dbReference type="ARBA" id="ARBA00023004"/>
    </source>
</evidence>
<dbReference type="KEGG" id="tps:THAPSDRAFT_32716"/>
<dbReference type="RefSeq" id="XP_002288422.1">
    <property type="nucleotide sequence ID" value="XM_002288386.1"/>
</dbReference>
<reference evidence="6 7" key="1">
    <citation type="journal article" date="2004" name="Science">
        <title>The genome of the diatom Thalassiosira pseudonana: ecology, evolution, and metabolism.</title>
        <authorList>
            <person name="Armbrust E.V."/>
            <person name="Berges J.A."/>
            <person name="Bowler C."/>
            <person name="Green B.R."/>
            <person name="Martinez D."/>
            <person name="Putnam N.H."/>
            <person name="Zhou S."/>
            <person name="Allen A.E."/>
            <person name="Apt K.E."/>
            <person name="Bechner M."/>
            <person name="Brzezinski M.A."/>
            <person name="Chaal B.K."/>
            <person name="Chiovitti A."/>
            <person name="Davis A.K."/>
            <person name="Demarest M.S."/>
            <person name="Detter J.C."/>
            <person name="Glavina T."/>
            <person name="Goodstein D."/>
            <person name="Hadi M.Z."/>
            <person name="Hellsten U."/>
            <person name="Hildebrand M."/>
            <person name="Jenkins B.D."/>
            <person name="Jurka J."/>
            <person name="Kapitonov V.V."/>
            <person name="Kroger N."/>
            <person name="Lau W.W."/>
            <person name="Lane T.W."/>
            <person name="Larimer F.W."/>
            <person name="Lippmeier J.C."/>
            <person name="Lucas S."/>
            <person name="Medina M."/>
            <person name="Montsant A."/>
            <person name="Obornik M."/>
            <person name="Parker M.S."/>
            <person name="Palenik B."/>
            <person name="Pazour G.J."/>
            <person name="Richardson P.M."/>
            <person name="Rynearson T.A."/>
            <person name="Saito M.A."/>
            <person name="Schwartz D.C."/>
            <person name="Thamatrakoln K."/>
            <person name="Valentin K."/>
            <person name="Vardi A."/>
            <person name="Wilkerson F.P."/>
            <person name="Rokhsar D.S."/>
        </authorList>
    </citation>
    <scope>NUCLEOTIDE SEQUENCE [LARGE SCALE GENOMIC DNA]</scope>
    <source>
        <strain evidence="6 7">CCMP1335</strain>
    </source>
</reference>
<dbReference type="SUPFAM" id="SSF56821">
    <property type="entry name" value="Prismane protein-like"/>
    <property type="match status" value="1"/>
</dbReference>
<keyword evidence="1" id="KW-0963">Cytoplasm</keyword>